<gene>
    <name evidence="2" type="ORF">KIPB_009986</name>
</gene>
<proteinExistence type="predicted"/>
<dbReference type="EMBL" id="BDIP01003558">
    <property type="protein sequence ID" value="GIQ87855.1"/>
    <property type="molecule type" value="Genomic_DNA"/>
</dbReference>
<evidence type="ECO:0000313" key="2">
    <source>
        <dbReference type="EMBL" id="GIQ87855.1"/>
    </source>
</evidence>
<keyword evidence="3" id="KW-1185">Reference proteome</keyword>
<feature type="non-terminal residue" evidence="2">
    <location>
        <position position="1"/>
    </location>
</feature>
<protein>
    <submittedName>
        <fullName evidence="2">Uncharacterized protein</fullName>
    </submittedName>
</protein>
<dbReference type="InterPro" id="IPR036188">
    <property type="entry name" value="FAD/NAD-bd_sf"/>
</dbReference>
<accession>A0A9K3GMN6</accession>
<reference evidence="2 3" key="1">
    <citation type="journal article" date="2018" name="PLoS ONE">
        <title>The draft genome of Kipferlia bialata reveals reductive genome evolution in fornicate parasites.</title>
        <authorList>
            <person name="Tanifuji G."/>
            <person name="Takabayashi S."/>
            <person name="Kume K."/>
            <person name="Takagi M."/>
            <person name="Nakayama T."/>
            <person name="Kamikawa R."/>
            <person name="Inagaki Y."/>
            <person name="Hashimoto T."/>
        </authorList>
    </citation>
    <scope>NUCLEOTIDE SEQUENCE [LARGE SCALE GENOMIC DNA]</scope>
    <source>
        <strain evidence="2">NY0173</strain>
    </source>
</reference>
<organism evidence="2 3">
    <name type="scientific">Kipferlia bialata</name>
    <dbReference type="NCBI Taxonomy" id="797122"/>
    <lineage>
        <taxon>Eukaryota</taxon>
        <taxon>Metamonada</taxon>
        <taxon>Carpediemonas-like organisms</taxon>
        <taxon>Kipferlia</taxon>
    </lineage>
</organism>
<feature type="compositionally biased region" description="Polar residues" evidence="1">
    <location>
        <begin position="93"/>
        <end position="103"/>
    </location>
</feature>
<dbReference type="SUPFAM" id="SSF51905">
    <property type="entry name" value="FAD/NAD(P)-binding domain"/>
    <property type="match status" value="1"/>
</dbReference>
<feature type="region of interest" description="Disordered" evidence="1">
    <location>
        <begin position="80"/>
        <end position="108"/>
    </location>
</feature>
<name>A0A9K3GMN6_9EUKA</name>
<comment type="caution">
    <text evidence="2">The sequence shown here is derived from an EMBL/GenBank/DDBJ whole genome shotgun (WGS) entry which is preliminary data.</text>
</comment>
<evidence type="ECO:0000256" key="1">
    <source>
        <dbReference type="SAM" id="MobiDB-lite"/>
    </source>
</evidence>
<dbReference type="Proteomes" id="UP000265618">
    <property type="component" value="Unassembled WGS sequence"/>
</dbReference>
<evidence type="ECO:0000313" key="3">
    <source>
        <dbReference type="Proteomes" id="UP000265618"/>
    </source>
</evidence>
<dbReference type="AlphaFoldDB" id="A0A9K3GMN6"/>
<sequence length="255" mass="26745">MDPTLLDSDVNRNSRPGTLLLDPVIRDRVLGALHEMGVNVLRGYAVDDVLTSVVNGSLVGVRLKQVERTGIAETRLPIHALGQAGSRPKPSALGTSSEGQGSATMLRAPSAPGRNVVASSVRVLAAEPVVPPNMLDLYCNVMLLSDTSMMPVNLASALIDAHIVSDGRVLVNKFGQSSEPSIFACGIGAALSVSAKLAMLEDLVAAASNKEGYGWGILPASSVHTDHTIPTPLPWYQSPLNSAKHVAMAVCRVLQ</sequence>